<evidence type="ECO:0000256" key="4">
    <source>
        <dbReference type="ARBA" id="ARBA00023136"/>
    </source>
</evidence>
<keyword evidence="3 5" id="KW-1133">Transmembrane helix</keyword>
<feature type="transmembrane region" description="Helical" evidence="5">
    <location>
        <begin position="91"/>
        <end position="109"/>
    </location>
</feature>
<organism evidence="6 7">
    <name type="scientific">Aspergillus tanneri</name>
    <dbReference type="NCBI Taxonomy" id="1220188"/>
    <lineage>
        <taxon>Eukaryota</taxon>
        <taxon>Fungi</taxon>
        <taxon>Dikarya</taxon>
        <taxon>Ascomycota</taxon>
        <taxon>Pezizomycotina</taxon>
        <taxon>Eurotiomycetes</taxon>
        <taxon>Eurotiomycetidae</taxon>
        <taxon>Eurotiales</taxon>
        <taxon>Aspergillaceae</taxon>
        <taxon>Aspergillus</taxon>
        <taxon>Aspergillus subgen. Circumdati</taxon>
    </lineage>
</organism>
<dbReference type="InterPro" id="IPR051617">
    <property type="entry name" value="UNC-93-like_regulator"/>
</dbReference>
<dbReference type="PANTHER" id="PTHR23294">
    <property type="entry name" value="ET TRANSLATION PRODUCT-RELATED"/>
    <property type="match status" value="1"/>
</dbReference>
<feature type="transmembrane region" description="Helical" evidence="5">
    <location>
        <begin position="60"/>
        <end position="79"/>
    </location>
</feature>
<dbReference type="VEuPathDB" id="FungiDB:EYZ11_005079"/>
<dbReference type="SUPFAM" id="SSF103473">
    <property type="entry name" value="MFS general substrate transporter"/>
    <property type="match status" value="1"/>
</dbReference>
<feature type="transmembrane region" description="Helical" evidence="5">
    <location>
        <begin position="191"/>
        <end position="209"/>
    </location>
</feature>
<evidence type="ECO:0000256" key="5">
    <source>
        <dbReference type="SAM" id="Phobius"/>
    </source>
</evidence>
<dbReference type="GO" id="GO:0016020">
    <property type="term" value="C:membrane"/>
    <property type="evidence" value="ECO:0007669"/>
    <property type="project" value="UniProtKB-SubCell"/>
</dbReference>
<dbReference type="OrthoDB" id="196103at2759"/>
<keyword evidence="4 5" id="KW-0472">Membrane</keyword>
<dbReference type="Gene3D" id="1.20.1250.20">
    <property type="entry name" value="MFS general substrate transporter like domains"/>
    <property type="match status" value="1"/>
</dbReference>
<feature type="transmembrane region" description="Helical" evidence="5">
    <location>
        <begin position="275"/>
        <end position="298"/>
    </location>
</feature>
<evidence type="ECO:0000313" key="6">
    <source>
        <dbReference type="EMBL" id="KAA8652452.1"/>
    </source>
</evidence>
<feature type="transmembrane region" description="Helical" evidence="5">
    <location>
        <begin position="28"/>
        <end position="48"/>
    </location>
</feature>
<feature type="transmembrane region" description="Helical" evidence="5">
    <location>
        <begin position="414"/>
        <end position="434"/>
    </location>
</feature>
<protein>
    <recommendedName>
        <fullName evidence="8">DUF895 domain membrane protein</fullName>
    </recommendedName>
</protein>
<evidence type="ECO:0000256" key="2">
    <source>
        <dbReference type="ARBA" id="ARBA00022692"/>
    </source>
</evidence>
<dbReference type="Proteomes" id="UP000324241">
    <property type="component" value="Unassembled WGS sequence"/>
</dbReference>
<comment type="caution">
    <text evidence="6">The sequence shown here is derived from an EMBL/GenBank/DDBJ whole genome shotgun (WGS) entry which is preliminary data.</text>
</comment>
<dbReference type="AlphaFoldDB" id="A0A5M9MZA6"/>
<dbReference type="Pfam" id="PF07690">
    <property type="entry name" value="MFS_1"/>
    <property type="match status" value="1"/>
</dbReference>
<evidence type="ECO:0008006" key="8">
    <source>
        <dbReference type="Google" id="ProtNLM"/>
    </source>
</evidence>
<dbReference type="PANTHER" id="PTHR23294:SF19">
    <property type="entry name" value="DUF895 DOMAIN MEMBRANE PROTEIN-RELATED"/>
    <property type="match status" value="1"/>
</dbReference>
<dbReference type="EMBL" id="QUQM01000002">
    <property type="protein sequence ID" value="KAA8652452.1"/>
    <property type="molecule type" value="Genomic_DNA"/>
</dbReference>
<evidence type="ECO:0000256" key="3">
    <source>
        <dbReference type="ARBA" id="ARBA00022989"/>
    </source>
</evidence>
<dbReference type="VEuPathDB" id="FungiDB:EYZ11_005082"/>
<dbReference type="InterPro" id="IPR036259">
    <property type="entry name" value="MFS_trans_sf"/>
</dbReference>
<dbReference type="RefSeq" id="XP_033431813.1">
    <property type="nucleotide sequence ID" value="XM_033566056.1"/>
</dbReference>
<feature type="transmembrane region" description="Helical" evidence="5">
    <location>
        <begin position="156"/>
        <end position="179"/>
    </location>
</feature>
<evidence type="ECO:0000256" key="1">
    <source>
        <dbReference type="ARBA" id="ARBA00004141"/>
    </source>
</evidence>
<comment type="subcellular location">
    <subcellularLocation>
        <location evidence="1">Membrane</location>
        <topology evidence="1">Multi-pass membrane protein</topology>
    </subcellularLocation>
</comment>
<reference evidence="6 7" key="1">
    <citation type="submission" date="2019-08" db="EMBL/GenBank/DDBJ databases">
        <title>The genome sequence of a newly discovered highly antifungal drug resistant Aspergillus species, Aspergillus tanneri NIH 1004.</title>
        <authorList>
            <person name="Mounaud S."/>
            <person name="Singh I."/>
            <person name="Joardar V."/>
            <person name="Pakala S."/>
            <person name="Pakala S."/>
            <person name="Venepally P."/>
            <person name="Chung J.K."/>
            <person name="Losada L."/>
            <person name="Nierman W.C."/>
        </authorList>
    </citation>
    <scope>NUCLEOTIDE SEQUENCE [LARGE SCALE GENOMIC DNA]</scope>
    <source>
        <strain evidence="6 7">NIH1004</strain>
    </source>
</reference>
<dbReference type="InterPro" id="IPR011701">
    <property type="entry name" value="MFS"/>
</dbReference>
<name>A0A5M9MZA6_9EURO</name>
<feature type="transmembrane region" description="Helical" evidence="5">
    <location>
        <begin position="247"/>
        <end position="263"/>
    </location>
</feature>
<proteinExistence type="predicted"/>
<dbReference type="GeneID" id="54324058"/>
<evidence type="ECO:0000313" key="7">
    <source>
        <dbReference type="Proteomes" id="UP000324241"/>
    </source>
</evidence>
<gene>
    <name evidence="6" type="ORF">ATNIH1004_001356</name>
</gene>
<dbReference type="GO" id="GO:0022857">
    <property type="term" value="F:transmembrane transporter activity"/>
    <property type="evidence" value="ECO:0007669"/>
    <property type="project" value="InterPro"/>
</dbReference>
<keyword evidence="2 5" id="KW-0812">Transmembrane</keyword>
<feature type="transmembrane region" description="Helical" evidence="5">
    <location>
        <begin position="115"/>
        <end position="135"/>
    </location>
</feature>
<accession>A0A5M9MZA6</accession>
<sequence length="478" mass="52653">MAGQVSISALSDNVSVHKEKRIWYHTTLFNAFVIGGVGFMAPGLWNAMNSLGAGGAQSPFLINAANALVFALMGILCLFGGPVSNRIGLNWTLLLGAIGFPIYSAALYTNNRYGNIWFVLVGSVACGLSAGLFWASEGAVALGYPEPTKRGRYMNIWLWFRTGGPLVGGAILLALNHSADAKNKGKVGSQSYLIFVALQCLGTPLAIFLSPPEKVQRSDGSKVKIVLQNSWRAEMLELWRLSCRKEVALLLPLFWAAYFNQYSSNFSTYYFGVRARALIGFLSNFASLFSSGLISRFLDYQGTSVKNRITYGFFYVTVVHIIAWVYAWVIQEKYTANPPSYDWTDKGFVEGFFVIMLWNFSQQALQNWLYYLVSTMTDNISELARLSGILRGQESLSQAVSFGLNTRNWHGGRVPLAVNTILLCLAVFPTWLVVRNHVPIEHEKGAAHGVLDEEQGVQTGAIEASEKGNIVVGEIEAK</sequence>
<feature type="transmembrane region" description="Helical" evidence="5">
    <location>
        <begin position="310"/>
        <end position="330"/>
    </location>
</feature>